<organism evidence="2 3">
    <name type="scientific">Trichoderma longibrachiatum ATCC 18648</name>
    <dbReference type="NCBI Taxonomy" id="983965"/>
    <lineage>
        <taxon>Eukaryota</taxon>
        <taxon>Fungi</taxon>
        <taxon>Dikarya</taxon>
        <taxon>Ascomycota</taxon>
        <taxon>Pezizomycotina</taxon>
        <taxon>Sordariomycetes</taxon>
        <taxon>Hypocreomycetidae</taxon>
        <taxon>Hypocreales</taxon>
        <taxon>Hypocreaceae</taxon>
        <taxon>Trichoderma</taxon>
    </lineage>
</organism>
<gene>
    <name evidence="2" type="ORF">M440DRAFT_1147485</name>
</gene>
<sequence length="269" mass="29460">MFRVRTQIRQYIVRYLEWISSLPRRTIPGVRLARWTLVPNVNHDRAWLAPCPVMLCYAMPCHAKPNPVSAEDRDVCPLNLFLSVEEHASLIDILVGRASPAASPSRPDKCLEWQGQVSNKTTPTPSTSASPPGTHRLCHRSQGPGGSHPLPGSFAALLSLSAASFGFGSESGPGDRPIARAAVRVSGGYSGHWPPLLLSELQVRGCILISSTLPHCNAEDLAKRSNCPSHAHSRQHFTAQPDGTLGRKQRRLRHRAPEQTSKQRSRGNT</sequence>
<dbReference type="Proteomes" id="UP000240760">
    <property type="component" value="Unassembled WGS sequence"/>
</dbReference>
<dbReference type="AlphaFoldDB" id="A0A2T4BQF1"/>
<keyword evidence="3" id="KW-1185">Reference proteome</keyword>
<dbReference type="EMBL" id="KZ679148">
    <property type="protein sequence ID" value="PTB71520.1"/>
    <property type="molecule type" value="Genomic_DNA"/>
</dbReference>
<feature type="compositionally biased region" description="Polar residues" evidence="1">
    <location>
        <begin position="258"/>
        <end position="269"/>
    </location>
</feature>
<evidence type="ECO:0000313" key="3">
    <source>
        <dbReference type="Proteomes" id="UP000240760"/>
    </source>
</evidence>
<accession>A0A2T4BQF1</accession>
<feature type="compositionally biased region" description="Low complexity" evidence="1">
    <location>
        <begin position="121"/>
        <end position="132"/>
    </location>
</feature>
<evidence type="ECO:0000256" key="1">
    <source>
        <dbReference type="SAM" id="MobiDB-lite"/>
    </source>
</evidence>
<proteinExistence type="predicted"/>
<name>A0A2T4BQF1_TRILO</name>
<evidence type="ECO:0000313" key="2">
    <source>
        <dbReference type="EMBL" id="PTB71520.1"/>
    </source>
</evidence>
<feature type="region of interest" description="Disordered" evidence="1">
    <location>
        <begin position="102"/>
        <end position="145"/>
    </location>
</feature>
<protein>
    <submittedName>
        <fullName evidence="2">Uncharacterized protein</fullName>
    </submittedName>
</protein>
<reference evidence="2 3" key="1">
    <citation type="submission" date="2016-07" db="EMBL/GenBank/DDBJ databases">
        <title>Multiple horizontal gene transfer events from other fungi enriched the ability of initially mycotrophic Trichoderma (Ascomycota) to feed on dead plant biomass.</title>
        <authorList>
            <consortium name="DOE Joint Genome Institute"/>
            <person name="Aerts A."/>
            <person name="Atanasova L."/>
            <person name="Chenthamara K."/>
            <person name="Zhang J."/>
            <person name="Grujic M."/>
            <person name="Henrissat B."/>
            <person name="Kuo A."/>
            <person name="Salamov A."/>
            <person name="Lipzen A."/>
            <person name="Labutti K."/>
            <person name="Barry K."/>
            <person name="Miao Y."/>
            <person name="Rahimi M.J."/>
            <person name="Shen Q."/>
            <person name="Grigoriev I.V."/>
            <person name="Kubicek C.P."/>
            <person name="Druzhinina I.S."/>
        </authorList>
    </citation>
    <scope>NUCLEOTIDE SEQUENCE [LARGE SCALE GENOMIC DNA]</scope>
    <source>
        <strain evidence="2 3">ATCC 18648</strain>
    </source>
</reference>
<feature type="region of interest" description="Disordered" evidence="1">
    <location>
        <begin position="226"/>
        <end position="269"/>
    </location>
</feature>